<feature type="region of interest" description="Disordered" evidence="5">
    <location>
        <begin position="1894"/>
        <end position="1919"/>
    </location>
</feature>
<feature type="region of interest" description="Disordered" evidence="5">
    <location>
        <begin position="1"/>
        <end position="40"/>
    </location>
</feature>
<keyword evidence="3" id="KW-0732">Signal</keyword>
<evidence type="ECO:0000313" key="9">
    <source>
        <dbReference type="Proteomes" id="UP000274271"/>
    </source>
</evidence>
<keyword evidence="9" id="KW-1185">Reference proteome</keyword>
<evidence type="ECO:0000256" key="4">
    <source>
        <dbReference type="ARBA" id="ARBA00023026"/>
    </source>
</evidence>
<accession>A0A3P1CY51</accession>
<feature type="compositionally biased region" description="Low complexity" evidence="5">
    <location>
        <begin position="31"/>
        <end position="40"/>
    </location>
</feature>
<dbReference type="InterPro" id="IPR013517">
    <property type="entry name" value="FG-GAP"/>
</dbReference>
<dbReference type="SUPFAM" id="SSF69318">
    <property type="entry name" value="Integrin alpha N-terminal domain"/>
    <property type="match status" value="1"/>
</dbReference>
<dbReference type="InterPro" id="IPR022044">
    <property type="entry name" value="TcdB_toxin_mid/C"/>
</dbReference>
<evidence type="ECO:0008006" key="10">
    <source>
        <dbReference type="Google" id="ProtNLM"/>
    </source>
</evidence>
<dbReference type="OrthoDB" id="9765204at2"/>
<name>A0A3P1CY51_9BACT</name>
<dbReference type="Pfam" id="PF12256">
    <property type="entry name" value="TcdB_toxin_midN"/>
    <property type="match status" value="1"/>
</dbReference>
<feature type="region of interest" description="Disordered" evidence="5">
    <location>
        <begin position="2248"/>
        <end position="2275"/>
    </location>
</feature>
<evidence type="ECO:0000313" key="8">
    <source>
        <dbReference type="EMBL" id="RRB18159.1"/>
    </source>
</evidence>
<dbReference type="PANTHER" id="PTHR32305">
    <property type="match status" value="1"/>
</dbReference>
<evidence type="ECO:0000259" key="6">
    <source>
        <dbReference type="Pfam" id="PF12255"/>
    </source>
</evidence>
<feature type="compositionally biased region" description="Polar residues" evidence="5">
    <location>
        <begin position="1427"/>
        <end position="1444"/>
    </location>
</feature>
<dbReference type="Pfam" id="PF13517">
    <property type="entry name" value="FG-GAP_3"/>
    <property type="match status" value="1"/>
</dbReference>
<organism evidence="8 9">
    <name type="scientific">Larkinella knui</name>
    <dbReference type="NCBI Taxonomy" id="2025310"/>
    <lineage>
        <taxon>Bacteria</taxon>
        <taxon>Pseudomonadati</taxon>
        <taxon>Bacteroidota</taxon>
        <taxon>Cytophagia</taxon>
        <taxon>Cytophagales</taxon>
        <taxon>Spirosomataceae</taxon>
        <taxon>Larkinella</taxon>
    </lineage>
</organism>
<evidence type="ECO:0000259" key="7">
    <source>
        <dbReference type="Pfam" id="PF12256"/>
    </source>
</evidence>
<feature type="compositionally biased region" description="Low complexity" evidence="5">
    <location>
        <begin position="2248"/>
        <end position="2262"/>
    </location>
</feature>
<dbReference type="GO" id="GO:0005576">
    <property type="term" value="C:extracellular region"/>
    <property type="evidence" value="ECO:0007669"/>
    <property type="project" value="UniProtKB-SubCell"/>
</dbReference>
<dbReference type="GO" id="GO:0005737">
    <property type="term" value="C:cytoplasm"/>
    <property type="evidence" value="ECO:0007669"/>
    <property type="project" value="InterPro"/>
</dbReference>
<dbReference type="InterPro" id="IPR050708">
    <property type="entry name" value="T6SS_VgrG/RHS"/>
</dbReference>
<comment type="caution">
    <text evidence="8">The sequence shown here is derived from an EMBL/GenBank/DDBJ whole genome shotgun (WGS) entry which is preliminary data.</text>
</comment>
<dbReference type="Gene3D" id="2.180.10.10">
    <property type="entry name" value="RHS repeat-associated core"/>
    <property type="match status" value="1"/>
</dbReference>
<comment type="subcellular location">
    <subcellularLocation>
        <location evidence="1">Secreted</location>
    </subcellularLocation>
</comment>
<dbReference type="InterPro" id="IPR003284">
    <property type="entry name" value="Sal_SpvB"/>
</dbReference>
<dbReference type="RefSeq" id="WP_124905472.1">
    <property type="nucleotide sequence ID" value="NZ_RQJP01000001.1"/>
</dbReference>
<dbReference type="Pfam" id="PF03534">
    <property type="entry name" value="SpvB"/>
    <property type="match status" value="1"/>
</dbReference>
<dbReference type="InterPro" id="IPR022045">
    <property type="entry name" value="TcdB_toxin_mid/N"/>
</dbReference>
<dbReference type="Pfam" id="PF12255">
    <property type="entry name" value="TcdB_toxin_midC"/>
    <property type="match status" value="1"/>
</dbReference>
<dbReference type="EMBL" id="RQJP01000001">
    <property type="protein sequence ID" value="RRB18159.1"/>
    <property type="molecule type" value="Genomic_DNA"/>
</dbReference>
<keyword evidence="2" id="KW-0964">Secreted</keyword>
<protein>
    <recommendedName>
        <fullName evidence="10">Toxin</fullName>
    </recommendedName>
</protein>
<dbReference type="InterPro" id="IPR028994">
    <property type="entry name" value="Integrin_alpha_N"/>
</dbReference>
<sequence length="2570" mass="283757">MTPASKPQNGESNGGIGPRGSFITESEAATQSQSIQIPQLSLPKGGGALRGIDEKFQVNAATGTGGFSVPLPFSPGRGGFSPSLDLAYNSGSGNSPFALGWSADVGGVQRSTDKKLPRYRDGNESDVFLLGGEELVPYLGPDGSPEVRHPAGFTVARYRPRLESGFSRTEKITPANGSPFFWKITTRDNVVTLFGRSPECRLADPADPNRVFRWLPELSFDDRGNVILYGYKTEDGEIGPVPLHDRNRFDDAGVPRFTQIYPKTIRYGIRSPYFPAYVQNPDDAVSLYSPTLPDGSSFLFETVFDYGEHDPDRPEPTGIQPWAVRSDPFSDYRPGFEVRTYRQCRRVLQFHHVPELGPDPCLVRSLDLTYEPSGNGGDPFTEVTYLTGIHQRSYRRLPDGSYASRALPPLEFTYERLRWHRDVQAVSAENRVHAPVGLASPYQWVDLFQEGLPGIFSEQAEGWFYKKNYGNGHFAPSQLVQPKPSWTGLATGSLTLQDLNADGKRQVVSHDLGGYFELNDDSEWEPFRPFRQLPTLLLSDPNVQFIDLDGDGRADLLVAEEAVFRWYPSQGTAGYDAPELAPKFFDEDKGPTLLRNDERQSVFLADLNGDGLTDLVRIRNGEICYWPNRGYGRFGAKITMSDAPVFDTLEAFDPRFLHLADVSGTGATDLLYLGKNRFRAWLNQGGNAWGQTVELPEFPETTAPTQLSVIDLLGNGTACLVWSSPLPAHADAPLRYIDLMGGKKPHLLTTYVNNLGKETRLSYQSSTHYFLDDLKAGTPWATKLPFPVQCLSRVETIDHVSDLRFVSQFRYHHGYYDHPEREFRGFGRVDQLDTEEYEYLKTAGAANAPAPEFHEPPSLTKTWYHTGAYGRQDAILDQFATEYWPTAEVLPDAVVTGADDLPAGALDQLRTHDWQEIYRACKGVALRTETYALDGSPLENRPYAVSSHSCNVRLVQLRGPNRHPVLLVSESESLTASYERQLTDPRIAHTINLAIDDVGNVLKAVSIVYPRKPDGLATLSTDLPIAADLAFVHQVQSALHVTYTENTFTQDLKNDDPVYGDTVYRLRLPQRVATYEFFEKAKITTSQQAGFTLFTLADFENLKNDTGLTRLRYEQTFNPADGTQLRLIEMADLRYRADNLVAVLPVGTHGRLGITHESYQLAFTPELIDLHFNSDQNRVTPTLLAEGHFSDIDGSGQFWVRSGLTLFFDPALGETAATAASRFYQPTRYEDPLGTKTTVSYEPNHLFIEKTTDELGNETVVERFNYRVLSPERIRDPNNNRSEVAFDTLGLVAGGAILGKDDGTEGDSLAGFRADLSSAETDAFFSDPIATAPSLLAGATGRFVYDLDRYRKGLPSGQRTPSVAGSLTREIHLADLEPGAVSPVQLAFEYSDGLGNVLLKKSRAEAGPAPFRDGAGKLVKKPDGTLDQKNANPRWSGSGRTILNNKGNPVRQYEPYFSDSHQYEAEAELRETGVSPILHYDSAGRLIRTVLPDGTFTKTEYGSWRQLQYDAQDTVLLSDWYARRIGGTFDAGGRDPLLEKKAAEESAVHDSTPAQAYGDSLGRTVYAVAQNRFLDFSVPAPFPVQETFSATKTVLDIEGNIRSVVDTRGNTVMTYDYDMLGHRVHQTSMDAGERWALNDCTGQPLYGWDSLGRRFASRYDLLHRPTERRVQLADLTEIVFEKLDYGTSATLNQNGRLIRHYDSAGLTDLTYDFKGNLLTSTRTFVADGTTTPNWQTPAAVLLQNQPFTTETNYDALNRPVTLRTPDQSVARPRYNEANLLDALRVSVRGGAERVFISEIEYDAKGQRVRIAYGNGSQTRYTYDADTTRLLRLTTTRSSDQAVLQDLNYTYGATGNITALRDLAQPTLFFNNALILPHQQFTYDSLNRLIRATGREHAGGQQPPNDTDLFRRGTAPPSDETAMQNYAQRYEYDPAGNLLRMIHDAGRGAFLQRWTRQLDYAATNNRLISSTVAGTTQSFTYDLHGNMTGLPHLSGLAWDFQNQLIRVDKGGGGTVFYQYDGAGQRVRKVWQKPGGVKEERLYLAGVEVFTRTVGGGLSLRRETLHVNDGGQRIAFVETRTDGADDGPAQVIRYQYTNHLGTSALELDPEGAIISYEEYYPFGSTAFQSGRSTAEVNLKRYRFTGKERDEESGLYYHGARYYAPWLARWTAADPIGIGDGLNVYVYVMNNPVSGTDPSGTTGLGGSNEGKYARQVTFKTLDEYAKSSATNGYQNDDGSWTATVYEDRPAPSLAAAKPTPAPKAAAKPKPKPKAEKPKDVDIHLLMDVVDAMAPKLIYPKPVRQFFGGLQVAGGALEAGIGGVGGLATAETGVGLLGGAFLLGHGLDIASSGWTTMTTGNDSKTYTFMAGAGWAYAAGADPKLAHAVGQSTDLLANMGSAAVGAGGMFKPMSMANLESRMMGATPQITLPLSEAEYGNILNRPGSPVAMGHYGPTVEYTVGFGAIAIQEEASKVGARSLGFIDALGDGAVPRFVREMGNESIVWWEMKYLYEAEHIHFYLQGIEHPLTTEITIMELNVILQEPSLLSKTTFHPLRIDPTIAAHLYPAYRAKIK</sequence>
<dbReference type="Proteomes" id="UP000274271">
    <property type="component" value="Unassembled WGS sequence"/>
</dbReference>
<evidence type="ECO:0000256" key="1">
    <source>
        <dbReference type="ARBA" id="ARBA00004613"/>
    </source>
</evidence>
<dbReference type="PANTHER" id="PTHR32305:SF15">
    <property type="entry name" value="PROTEIN RHSA-RELATED"/>
    <property type="match status" value="1"/>
</dbReference>
<feature type="compositionally biased region" description="Polar residues" evidence="5">
    <location>
        <begin position="1"/>
        <end position="11"/>
    </location>
</feature>
<feature type="domain" description="Insecticide toxin TcdB middle/N-terminal" evidence="7">
    <location>
        <begin position="699"/>
        <end position="835"/>
    </location>
</feature>
<feature type="region of interest" description="Disordered" evidence="5">
    <location>
        <begin position="1410"/>
        <end position="1444"/>
    </location>
</feature>
<feature type="domain" description="Insecticide toxin TcdB middle/C-terminal" evidence="6">
    <location>
        <begin position="917"/>
        <end position="1052"/>
    </location>
</feature>
<reference evidence="8 9" key="1">
    <citation type="submission" date="2018-11" db="EMBL/GenBank/DDBJ databases">
        <authorList>
            <person name="Zhou Z."/>
            <person name="Wang G."/>
        </authorList>
    </citation>
    <scope>NUCLEOTIDE SEQUENCE [LARGE SCALE GENOMIC DNA]</scope>
    <source>
        <strain evidence="8 9">KCTC42998</strain>
    </source>
</reference>
<dbReference type="NCBIfam" id="TIGR03696">
    <property type="entry name" value="Rhs_assc_core"/>
    <property type="match status" value="1"/>
</dbReference>
<evidence type="ECO:0000256" key="5">
    <source>
        <dbReference type="SAM" id="MobiDB-lite"/>
    </source>
</evidence>
<dbReference type="PRINTS" id="PR01341">
    <property type="entry name" value="SALSPVBPROT"/>
</dbReference>
<gene>
    <name evidence="8" type="ORF">EHT87_07750</name>
</gene>
<evidence type="ECO:0000256" key="2">
    <source>
        <dbReference type="ARBA" id="ARBA00022525"/>
    </source>
</evidence>
<dbReference type="InterPro" id="IPR022385">
    <property type="entry name" value="Rhs_assc_core"/>
</dbReference>
<evidence type="ECO:0000256" key="3">
    <source>
        <dbReference type="ARBA" id="ARBA00022729"/>
    </source>
</evidence>
<proteinExistence type="predicted"/>
<keyword evidence="4" id="KW-0843">Virulence</keyword>